<protein>
    <submittedName>
        <fullName evidence="1">Uncharacterized protein</fullName>
    </submittedName>
</protein>
<gene>
    <name evidence="1" type="ORF">BCD95_002783</name>
</gene>
<dbReference type="EMBL" id="JABTDW010000001">
    <property type="protein sequence ID" value="NSB14524.1"/>
    <property type="molecule type" value="Genomic_DNA"/>
</dbReference>
<evidence type="ECO:0000313" key="2">
    <source>
        <dbReference type="Proteomes" id="UP000822184"/>
    </source>
</evidence>
<dbReference type="Proteomes" id="UP000822184">
    <property type="component" value="Unassembled WGS sequence"/>
</dbReference>
<proteinExistence type="predicted"/>
<dbReference type="AlphaFoldDB" id="A0AAE5LQF0"/>
<sequence length="330" mass="38783">MGQRANIIFVTKDSYELYYNHWCGNTIYRDLFWGVEHALSFIKEQKKVDKENGWLNEAWAEGGAVVDTHRKVLLIYAGEDLRYEIPLRRMYLKLLAQVWKGWDIRWANEGIADLAEYVGYPKESLLEEYEEEECNPSFDMPLEKDDMDVIGSVTFDKNETLIFPLHGYAEEYLFNGKESLNAINRSNGHKELKLLEWNTNFPVGGFHIDVVNRSVSFWTATDCPGLLYKLKPKWTGWKLNWAYDKFETQIEALNKKIDFYIPTEESLLNRLRSMLLQEYKNRIDLCLLFADRMAKGGKKVEVNPWLLESKTLNMDKNIKEHIFDSLELFS</sequence>
<organism evidence="1 2">
    <name type="scientific">Clostridium beijerinckii</name>
    <name type="common">Clostridium MP</name>
    <dbReference type="NCBI Taxonomy" id="1520"/>
    <lineage>
        <taxon>Bacteria</taxon>
        <taxon>Bacillati</taxon>
        <taxon>Bacillota</taxon>
        <taxon>Clostridia</taxon>
        <taxon>Eubacteriales</taxon>
        <taxon>Clostridiaceae</taxon>
        <taxon>Clostridium</taxon>
    </lineage>
</organism>
<evidence type="ECO:0000313" key="1">
    <source>
        <dbReference type="EMBL" id="NSB14524.1"/>
    </source>
</evidence>
<dbReference type="RefSeq" id="WP_077855605.1">
    <property type="nucleotide sequence ID" value="NZ_JABTDW010000001.1"/>
</dbReference>
<accession>A0AAE5LQF0</accession>
<reference evidence="1" key="1">
    <citation type="submission" date="2020-06" db="EMBL/GenBank/DDBJ databases">
        <title>Genomic insights into acetone-butanol-ethanol (ABE) fermentation by sequencing solventogenic clostridia strains.</title>
        <authorList>
            <person name="Brown S."/>
        </authorList>
    </citation>
    <scope>NUCLEOTIDE SEQUENCE</scope>
    <source>
        <strain evidence="1">DJ123</strain>
    </source>
</reference>
<comment type="caution">
    <text evidence="1">The sequence shown here is derived from an EMBL/GenBank/DDBJ whole genome shotgun (WGS) entry which is preliminary data.</text>
</comment>
<name>A0AAE5LQF0_CLOBE</name>